<dbReference type="STRING" id="1796497.GCE9029_00853"/>
<accession>A0A128EWS0</accession>
<name>A0A128EWS0_9GAMM</name>
<feature type="signal peptide" evidence="1">
    <location>
        <begin position="1"/>
        <end position="29"/>
    </location>
</feature>
<dbReference type="RefSeq" id="WP_062661172.1">
    <property type="nucleotide sequence ID" value="NZ_FIZX01000001.1"/>
</dbReference>
<dbReference type="PROSITE" id="PS51257">
    <property type="entry name" value="PROKAR_LIPOPROTEIN"/>
    <property type="match status" value="1"/>
</dbReference>
<dbReference type="EMBL" id="FIZX01000001">
    <property type="protein sequence ID" value="CZF78471.1"/>
    <property type="molecule type" value="Genomic_DNA"/>
</dbReference>
<dbReference type="Proteomes" id="UP000071641">
    <property type="component" value="Unassembled WGS sequence"/>
</dbReference>
<organism evidence="2 3">
    <name type="scientific">Grimontia celer</name>
    <dbReference type="NCBI Taxonomy" id="1796497"/>
    <lineage>
        <taxon>Bacteria</taxon>
        <taxon>Pseudomonadati</taxon>
        <taxon>Pseudomonadota</taxon>
        <taxon>Gammaproteobacteria</taxon>
        <taxon>Vibrionales</taxon>
        <taxon>Vibrionaceae</taxon>
        <taxon>Grimontia</taxon>
    </lineage>
</organism>
<keyword evidence="1" id="KW-0732">Signal</keyword>
<sequence>MKLGKSSVRHFFLSLAAVFLLSACTNQFAYNTLPFWIDYYLSDYVDTTSAQQKQLDNDLEAFHEWHRQNELPKIQALLDQLEADMAKPLSYTRIGDYHHLVNTRIKASLEGLTPTLVNLISSMSDEQAQNWLDTVNKNIEEAVEKANEGSADEQQVRRQERLVERAEFWVDSVNAKQKKQFLEMAGYQIEMRPVFYSIRNELMIELEGILMNRQDPNLGERINAYFSHLIAFQSEQHKNDMALYLARRYELLQRLDRHLSEKQRTAMRNKLASYSEDITAVLN</sequence>
<evidence type="ECO:0000313" key="3">
    <source>
        <dbReference type="Proteomes" id="UP000071641"/>
    </source>
</evidence>
<reference evidence="3" key="1">
    <citation type="submission" date="2016-02" db="EMBL/GenBank/DDBJ databases">
        <authorList>
            <person name="Rodrigo-Torres Lidia"/>
            <person name="Arahal R.David."/>
        </authorList>
    </citation>
    <scope>NUCLEOTIDE SEQUENCE [LARGE SCALE GENOMIC DNA]</scope>
    <source>
        <strain evidence="3">CECT 9029</strain>
    </source>
</reference>
<gene>
    <name evidence="2" type="ORF">GCE9029_00853</name>
</gene>
<evidence type="ECO:0000256" key="1">
    <source>
        <dbReference type="SAM" id="SignalP"/>
    </source>
</evidence>
<dbReference type="Pfam" id="PF19795">
    <property type="entry name" value="DUF6279"/>
    <property type="match status" value="1"/>
</dbReference>
<evidence type="ECO:0008006" key="4">
    <source>
        <dbReference type="Google" id="ProtNLM"/>
    </source>
</evidence>
<proteinExistence type="predicted"/>
<evidence type="ECO:0000313" key="2">
    <source>
        <dbReference type="EMBL" id="CZF78471.1"/>
    </source>
</evidence>
<dbReference type="OrthoDB" id="5918733at2"/>
<dbReference type="AlphaFoldDB" id="A0A128EWS0"/>
<protein>
    <recommendedName>
        <fullName evidence="4">Lipoprotein</fullName>
    </recommendedName>
</protein>
<feature type="chain" id="PRO_5007281773" description="Lipoprotein" evidence="1">
    <location>
        <begin position="30"/>
        <end position="283"/>
    </location>
</feature>
<keyword evidence="3" id="KW-1185">Reference proteome</keyword>